<feature type="compositionally biased region" description="Polar residues" evidence="1">
    <location>
        <begin position="20"/>
        <end position="31"/>
    </location>
</feature>
<evidence type="ECO:0000256" key="1">
    <source>
        <dbReference type="SAM" id="MobiDB-lite"/>
    </source>
</evidence>
<dbReference type="EMBL" id="UINC01036265">
    <property type="protein sequence ID" value="SVB29962.1"/>
    <property type="molecule type" value="Genomic_DNA"/>
</dbReference>
<feature type="region of interest" description="Disordered" evidence="1">
    <location>
        <begin position="18"/>
        <end position="38"/>
    </location>
</feature>
<sequence>MVGCKTIGSAQIAVSKKTESVSGQRVQSNPDLNGRQHDHTSLDDFNLGLLPYQSKLTIERLTRRKLVSRHRSAFNNIHQRSKQFAIIEVLELLTVKDRAHFLRIYDSGADKNTINRLLASEFKHVGPRRRVTALIREARATPIEGERLIISDFDNTLKPTKDPMVGGDVYPGTVKLLQALDQKYQGDVHIVTARPVLCRGPLKSTKITYNSVSTGNLAGAFGYLVGLYNSIAERKVENIRKLLTRNP</sequence>
<feature type="non-terminal residue" evidence="2">
    <location>
        <position position="247"/>
    </location>
</feature>
<dbReference type="AlphaFoldDB" id="A0A382CVS7"/>
<gene>
    <name evidence="2" type="ORF">METZ01_LOCUS182816</name>
</gene>
<reference evidence="2" key="1">
    <citation type="submission" date="2018-05" db="EMBL/GenBank/DDBJ databases">
        <authorList>
            <person name="Lanie J.A."/>
            <person name="Ng W.-L."/>
            <person name="Kazmierczak K.M."/>
            <person name="Andrzejewski T.M."/>
            <person name="Davidsen T.M."/>
            <person name="Wayne K.J."/>
            <person name="Tettelin H."/>
            <person name="Glass J.I."/>
            <person name="Rusch D."/>
            <person name="Podicherti R."/>
            <person name="Tsui H.-C.T."/>
            <person name="Winkler M.E."/>
        </authorList>
    </citation>
    <scope>NUCLEOTIDE SEQUENCE</scope>
</reference>
<proteinExistence type="predicted"/>
<protein>
    <submittedName>
        <fullName evidence="2">Uncharacterized protein</fullName>
    </submittedName>
</protein>
<accession>A0A382CVS7</accession>
<name>A0A382CVS7_9ZZZZ</name>
<organism evidence="2">
    <name type="scientific">marine metagenome</name>
    <dbReference type="NCBI Taxonomy" id="408172"/>
    <lineage>
        <taxon>unclassified sequences</taxon>
        <taxon>metagenomes</taxon>
        <taxon>ecological metagenomes</taxon>
    </lineage>
</organism>
<evidence type="ECO:0000313" key="2">
    <source>
        <dbReference type="EMBL" id="SVB29962.1"/>
    </source>
</evidence>